<feature type="region of interest" description="Disordered" evidence="1">
    <location>
        <begin position="145"/>
        <end position="488"/>
    </location>
</feature>
<evidence type="ECO:0000256" key="1">
    <source>
        <dbReference type="SAM" id="MobiDB-lite"/>
    </source>
</evidence>
<dbReference type="Proteomes" id="UP000078559">
    <property type="component" value="Chromosome 10"/>
</dbReference>
<feature type="compositionally biased region" description="Low complexity" evidence="1">
    <location>
        <begin position="240"/>
        <end position="250"/>
    </location>
</feature>
<accession>A0A194WB88</accession>
<evidence type="ECO:0000313" key="3">
    <source>
        <dbReference type="Proteomes" id="UP000078559"/>
    </source>
</evidence>
<feature type="compositionally biased region" description="Basic and acidic residues" evidence="1">
    <location>
        <begin position="215"/>
        <end position="226"/>
    </location>
</feature>
<proteinExistence type="predicted"/>
<dbReference type="EMBL" id="CM003107">
    <property type="protein sequence ID" value="KUI73343.1"/>
    <property type="molecule type" value="Genomic_DNA"/>
</dbReference>
<feature type="compositionally biased region" description="Polar residues" evidence="1">
    <location>
        <begin position="371"/>
        <end position="386"/>
    </location>
</feature>
<feature type="compositionally biased region" description="Basic and acidic residues" evidence="1">
    <location>
        <begin position="348"/>
        <end position="359"/>
    </location>
</feature>
<dbReference type="AlphaFoldDB" id="A0A194WB88"/>
<feature type="compositionally biased region" description="Basic and acidic residues" evidence="1">
    <location>
        <begin position="174"/>
        <end position="185"/>
    </location>
</feature>
<organism evidence="2 3">
    <name type="scientific">Cytospora mali</name>
    <name type="common">Apple Valsa canker fungus</name>
    <name type="synonym">Valsa mali</name>
    <dbReference type="NCBI Taxonomy" id="578113"/>
    <lineage>
        <taxon>Eukaryota</taxon>
        <taxon>Fungi</taxon>
        <taxon>Dikarya</taxon>
        <taxon>Ascomycota</taxon>
        <taxon>Pezizomycotina</taxon>
        <taxon>Sordariomycetes</taxon>
        <taxon>Sordariomycetidae</taxon>
        <taxon>Diaporthales</taxon>
        <taxon>Cytosporaceae</taxon>
        <taxon>Cytospora</taxon>
    </lineage>
</organism>
<evidence type="ECO:0000313" key="2">
    <source>
        <dbReference type="EMBL" id="KUI73343.1"/>
    </source>
</evidence>
<feature type="compositionally biased region" description="Basic and acidic residues" evidence="1">
    <location>
        <begin position="447"/>
        <end position="465"/>
    </location>
</feature>
<keyword evidence="3" id="KW-1185">Reference proteome</keyword>
<gene>
    <name evidence="2" type="ORF">VM1G_08909</name>
</gene>
<reference evidence="2" key="1">
    <citation type="submission" date="2014-12" db="EMBL/GenBank/DDBJ databases">
        <title>Genome Sequence of Valsa Canker Pathogens Uncovers a Specific Adaption of Colonization on Woody Bark.</title>
        <authorList>
            <person name="Yin Z."/>
            <person name="Liu H."/>
            <person name="Gao X."/>
            <person name="Li Z."/>
            <person name="Song N."/>
            <person name="Ke X."/>
            <person name="Dai Q."/>
            <person name="Wu Y."/>
            <person name="Sun Y."/>
            <person name="Xu J.-R."/>
            <person name="Kang Z.K."/>
            <person name="Wang L."/>
            <person name="Huang L."/>
        </authorList>
    </citation>
    <scope>NUCLEOTIDE SEQUENCE [LARGE SCALE GENOMIC DNA]</scope>
    <source>
        <strain evidence="2">03-8</strain>
    </source>
</reference>
<feature type="compositionally biased region" description="Polar residues" evidence="1">
    <location>
        <begin position="431"/>
        <end position="440"/>
    </location>
</feature>
<name>A0A194WB88_CYTMA</name>
<sequence length="488" mass="54136">MDAHGRSIFPKPWCCSPRRTGESTSDYFQRAREYRDAARRRFIEEYHAERQARLLSPHSDDSDEANLAEMVRMAEEDERIDSGEVVLPPYEWPVQRAQRLGIPYVDYGPPVSLTDIEDNDDSMDTPVRERPEDLEWGVRFSRGATAETEHAGSRTSYTAVTQAVAASGNTRKRGREEDRNVEPRITRSQTGAVKKRKTATGPPATTISGSKRKRGREEDRNVESKTTRSQTGAVKKRKTATGTSAATTSGSKRKRGSEATHDLQVPAKRVKADTYTEKSAAAAVSGRTKQRGSKQDRNIPPRVTRSQPSVEKRGRTDARPLPAITTTRSKRKRASEESCDHQGPTKRPRADVYAEKAEAAAKPVHRRTRGQTEGRTPQQWNSQSQKGAGKDTKPPSSVTINAGPRSHNLPAAAYKNQRPIQGARVTRAQRRLSSGPNTELFQLGQRGELDVQRDSQIKKQGEVRGRRTQAHALTERGAASDTSTSALP</sequence>
<protein>
    <submittedName>
        <fullName evidence="2">Uncharacterized protein</fullName>
    </submittedName>
</protein>